<feature type="compositionally biased region" description="Polar residues" evidence="1">
    <location>
        <begin position="81"/>
        <end position="91"/>
    </location>
</feature>
<proteinExistence type="predicted"/>
<evidence type="ECO:0000256" key="1">
    <source>
        <dbReference type="SAM" id="MobiDB-lite"/>
    </source>
</evidence>
<reference evidence="2" key="1">
    <citation type="journal article" date="2023" name="IScience">
        <title>Live-bearing cockroach genome reveals convergent evolutionary mechanisms linked to viviparity in insects and beyond.</title>
        <authorList>
            <person name="Fouks B."/>
            <person name="Harrison M.C."/>
            <person name="Mikhailova A.A."/>
            <person name="Marchal E."/>
            <person name="English S."/>
            <person name="Carruthers M."/>
            <person name="Jennings E.C."/>
            <person name="Chiamaka E.L."/>
            <person name="Frigard R.A."/>
            <person name="Pippel M."/>
            <person name="Attardo G.M."/>
            <person name="Benoit J.B."/>
            <person name="Bornberg-Bauer E."/>
            <person name="Tobe S.S."/>
        </authorList>
    </citation>
    <scope>NUCLEOTIDE SEQUENCE</scope>
    <source>
        <strain evidence="2">Stay&amp;Tobe</strain>
    </source>
</reference>
<keyword evidence="3" id="KW-1185">Reference proteome</keyword>
<sequence length="822" mass="94831">MEDLIPDDKVILNNTPTSKIRRSLIPTPNGERLRSKQRLKQSTCEASTSQDERIVTSLIHRRGITYSQDSQSINPVEKYDPQNNSNVTTTKKSSERKQCKQVMKKHPNKHILIHEKKREYLPEPNASQNCIKTEQQFLDKVRSFPKISQANCKEHVIDEDDTDDPMKISDSARRIINAGDFSDLWNDNDNTTRNESQYVRILMEKINAMPNTDTYSILAPFRSTNSSVATDDDVRLFQILRFAKHYAGGINLLFNFIQRYCKFINKSEVTHYEDYDENSLGECSDFEDMQYITDEEVLTEDQQVNFGYESPYDTDNITKYSYVISDESNGINETDDQEEQYCSSDDSKTDSSLDTSTKLFKPFKNECKKVDPKEKDIDNSDTESDTNSSKSYVEGSQKIINYSEDQSSSSGDTNNEIEDNERVASESKYCYKVVSNCSDDSSEIVSSSALPYMNSTNSSTSSHSENYIFNGCDVAKNNSVGVQTNFETHYQCTSTTNKILNKKHRSHKCKKSYSNGIISHLTPKSKWRYKKFRNSTLKNRRNIFPKSYNTPASNYQGHTVENKNTEIKFRNKNILTAAENYKRLFFDKMEDLNDCSVLNTDINSKSDNELLDEEQCEIIGICNVSDILNESENGLLYLIEKAESELFGLSNEQEEPEKFKKESEYVSPQNCNAVNKGKDMSEFKENEMLQSHMDFTNQTLNIKTECEQNQEKTECFVWNVIKEIESPFKWAPDIMILEGNDNKLQQNIIQHLTVKEKEFLQAKKNVFREIIVHLVLSYEKVLADNLIEAMADIQHCFNLLDYEPTFAQATVDFPEIQEEKFK</sequence>
<dbReference type="EMBL" id="JASPKZ010008363">
    <property type="protein sequence ID" value="KAJ9580052.1"/>
    <property type="molecule type" value="Genomic_DNA"/>
</dbReference>
<feature type="region of interest" description="Disordered" evidence="1">
    <location>
        <begin position="23"/>
        <end position="47"/>
    </location>
</feature>
<gene>
    <name evidence="2" type="ORF">L9F63_004289</name>
</gene>
<dbReference type="Proteomes" id="UP001233999">
    <property type="component" value="Unassembled WGS sequence"/>
</dbReference>
<name>A0AAD7ZH88_DIPPU</name>
<evidence type="ECO:0000313" key="2">
    <source>
        <dbReference type="EMBL" id="KAJ9580052.1"/>
    </source>
</evidence>
<evidence type="ECO:0000313" key="3">
    <source>
        <dbReference type="Proteomes" id="UP001233999"/>
    </source>
</evidence>
<protein>
    <submittedName>
        <fullName evidence="2">Uncharacterized protein</fullName>
    </submittedName>
</protein>
<feature type="region of interest" description="Disordered" evidence="1">
    <location>
        <begin position="328"/>
        <end position="355"/>
    </location>
</feature>
<feature type="region of interest" description="Disordered" evidence="1">
    <location>
        <begin position="371"/>
        <end position="422"/>
    </location>
</feature>
<accession>A0AAD7ZH88</accession>
<dbReference type="AlphaFoldDB" id="A0AAD7ZH88"/>
<feature type="compositionally biased region" description="Polar residues" evidence="1">
    <location>
        <begin position="398"/>
        <end position="414"/>
    </location>
</feature>
<feature type="region of interest" description="Disordered" evidence="1">
    <location>
        <begin position="66"/>
        <end position="96"/>
    </location>
</feature>
<comment type="caution">
    <text evidence="2">The sequence shown here is derived from an EMBL/GenBank/DDBJ whole genome shotgun (WGS) entry which is preliminary data.</text>
</comment>
<organism evidence="2 3">
    <name type="scientific">Diploptera punctata</name>
    <name type="common">Pacific beetle cockroach</name>
    <dbReference type="NCBI Taxonomy" id="6984"/>
    <lineage>
        <taxon>Eukaryota</taxon>
        <taxon>Metazoa</taxon>
        <taxon>Ecdysozoa</taxon>
        <taxon>Arthropoda</taxon>
        <taxon>Hexapoda</taxon>
        <taxon>Insecta</taxon>
        <taxon>Pterygota</taxon>
        <taxon>Neoptera</taxon>
        <taxon>Polyneoptera</taxon>
        <taxon>Dictyoptera</taxon>
        <taxon>Blattodea</taxon>
        <taxon>Blaberoidea</taxon>
        <taxon>Blaberidae</taxon>
        <taxon>Diplopterinae</taxon>
        <taxon>Diploptera</taxon>
    </lineage>
</organism>
<reference evidence="2" key="2">
    <citation type="submission" date="2023-05" db="EMBL/GenBank/DDBJ databases">
        <authorList>
            <person name="Fouks B."/>
        </authorList>
    </citation>
    <scope>NUCLEOTIDE SEQUENCE</scope>
    <source>
        <strain evidence="2">Stay&amp;Tobe</strain>
        <tissue evidence="2">Testes</tissue>
    </source>
</reference>